<gene>
    <name evidence="4" type="ORF">FNK824_LOCUS13100</name>
    <name evidence="3" type="ORF">JBS370_LOCUS12080</name>
    <name evidence="2" type="ORF">SEV965_LOCUS7748</name>
</gene>
<dbReference type="EMBL" id="CAJOBD010000968">
    <property type="protein sequence ID" value="CAF3742419.1"/>
    <property type="molecule type" value="Genomic_DNA"/>
</dbReference>
<keyword evidence="1" id="KW-0732">Signal</keyword>
<dbReference type="PANTHER" id="PTHR10697:SF13">
    <property type="entry name" value="RICIN B LECTIN DOMAIN-CONTAINING PROTEIN"/>
    <property type="match status" value="1"/>
</dbReference>
<feature type="chain" id="PRO_5036409924" description="Ependymin-related protein" evidence="1">
    <location>
        <begin position="20"/>
        <end position="211"/>
    </location>
</feature>
<feature type="signal peptide" evidence="1">
    <location>
        <begin position="1"/>
        <end position="19"/>
    </location>
</feature>
<dbReference type="GO" id="GO:0007160">
    <property type="term" value="P:cell-matrix adhesion"/>
    <property type="evidence" value="ECO:0007669"/>
    <property type="project" value="InterPro"/>
</dbReference>
<dbReference type="EMBL" id="CAJOBE010001690">
    <property type="protein sequence ID" value="CAF3766337.1"/>
    <property type="molecule type" value="Genomic_DNA"/>
</dbReference>
<reference evidence="2" key="1">
    <citation type="submission" date="2021-02" db="EMBL/GenBank/DDBJ databases">
        <authorList>
            <person name="Nowell W R."/>
        </authorList>
    </citation>
    <scope>NUCLEOTIDE SEQUENCE</scope>
</reference>
<dbReference type="GO" id="GO:0005764">
    <property type="term" value="C:lysosome"/>
    <property type="evidence" value="ECO:0007669"/>
    <property type="project" value="TreeGrafter"/>
</dbReference>
<evidence type="ECO:0000313" key="4">
    <source>
        <dbReference type="EMBL" id="CAF3766337.1"/>
    </source>
</evidence>
<dbReference type="AlphaFoldDB" id="A0A814CGA1"/>
<dbReference type="Proteomes" id="UP000663836">
    <property type="component" value="Unassembled WGS sequence"/>
</dbReference>
<evidence type="ECO:0000256" key="1">
    <source>
        <dbReference type="SAM" id="SignalP"/>
    </source>
</evidence>
<dbReference type="PANTHER" id="PTHR10697">
    <property type="entry name" value="MAMMALIAN EPENDYMIN-RELATED PROTEIN 1"/>
    <property type="match status" value="1"/>
</dbReference>
<dbReference type="GO" id="GO:0005509">
    <property type="term" value="F:calcium ion binding"/>
    <property type="evidence" value="ECO:0007669"/>
    <property type="project" value="InterPro"/>
</dbReference>
<protein>
    <recommendedName>
        <fullName evidence="6">Ependymin-related protein</fullName>
    </recommendedName>
</protein>
<evidence type="ECO:0000313" key="3">
    <source>
        <dbReference type="EMBL" id="CAF3742419.1"/>
    </source>
</evidence>
<evidence type="ECO:0008006" key="6">
    <source>
        <dbReference type="Google" id="ProtNLM"/>
    </source>
</evidence>
<dbReference type="Proteomes" id="UP000663874">
    <property type="component" value="Unassembled WGS sequence"/>
</dbReference>
<organism evidence="2 5">
    <name type="scientific">Rotaria sordida</name>
    <dbReference type="NCBI Taxonomy" id="392033"/>
    <lineage>
        <taxon>Eukaryota</taxon>
        <taxon>Metazoa</taxon>
        <taxon>Spiralia</taxon>
        <taxon>Gnathifera</taxon>
        <taxon>Rotifera</taxon>
        <taxon>Eurotatoria</taxon>
        <taxon>Bdelloidea</taxon>
        <taxon>Philodinida</taxon>
        <taxon>Philodinidae</taxon>
        <taxon>Rotaria</taxon>
    </lineage>
</organism>
<dbReference type="EMBL" id="CAJNOU010000274">
    <property type="protein sequence ID" value="CAF0941703.1"/>
    <property type="molecule type" value="Genomic_DNA"/>
</dbReference>
<proteinExistence type="predicted"/>
<accession>A0A814CGA1</accession>
<sequence>MLYYAVFTAFAMLAIGSNGKPTISKANEPKRCCIPKQFSAQISTSHGVKLPDGTITASYAYYNFSYDGNRGMVGLKGVSFSIPDQQQSNLWIIENRNDGQIYTIDQGSKQCQKSQMPIQPLSCIPGIQNTATYLHSSTYGYGDKQIIGDTWLVTNNNIVNYATVSRDDLCVPLSGHIFLPSVLTALTTTDFTPKIDDPSIFNIPAECQNAV</sequence>
<evidence type="ECO:0000313" key="5">
    <source>
        <dbReference type="Proteomes" id="UP000663889"/>
    </source>
</evidence>
<dbReference type="Pfam" id="PF00811">
    <property type="entry name" value="Ependymin"/>
    <property type="match status" value="1"/>
</dbReference>
<evidence type="ECO:0000313" key="2">
    <source>
        <dbReference type="EMBL" id="CAF0941703.1"/>
    </source>
</evidence>
<dbReference type="InterPro" id="IPR001299">
    <property type="entry name" value="Ependymin"/>
</dbReference>
<dbReference type="GO" id="GO:0005576">
    <property type="term" value="C:extracellular region"/>
    <property type="evidence" value="ECO:0007669"/>
    <property type="project" value="InterPro"/>
</dbReference>
<name>A0A814CGA1_9BILA</name>
<dbReference type="Proteomes" id="UP000663889">
    <property type="component" value="Unassembled WGS sequence"/>
</dbReference>
<comment type="caution">
    <text evidence="2">The sequence shown here is derived from an EMBL/GenBank/DDBJ whole genome shotgun (WGS) entry which is preliminary data.</text>
</comment>